<keyword evidence="1" id="KW-0812">Transmembrane</keyword>
<feature type="transmembrane region" description="Helical" evidence="1">
    <location>
        <begin position="7"/>
        <end position="26"/>
    </location>
</feature>
<keyword evidence="1" id="KW-0472">Membrane</keyword>
<dbReference type="Proteomes" id="UP000515800">
    <property type="component" value="Chromosome"/>
</dbReference>
<evidence type="ECO:0000256" key="1">
    <source>
        <dbReference type="SAM" id="Phobius"/>
    </source>
</evidence>
<evidence type="ECO:0000313" key="4">
    <source>
        <dbReference type="Proteomes" id="UP000515800"/>
    </source>
</evidence>
<dbReference type="EMBL" id="CP060724">
    <property type="protein sequence ID" value="QNN74716.1"/>
    <property type="molecule type" value="Genomic_DNA"/>
</dbReference>
<reference evidence="3 4" key="1">
    <citation type="submission" date="2020-08" db="EMBL/GenBank/DDBJ databases">
        <title>Genome sequence of Weissella diestrammenae KACC 16890T.</title>
        <authorList>
            <person name="Hyun D.-W."/>
            <person name="Bae J.-W."/>
        </authorList>
    </citation>
    <scope>NUCLEOTIDE SEQUENCE [LARGE SCALE GENOMIC DNA]</scope>
    <source>
        <strain evidence="3 4">KACC 16890</strain>
    </source>
</reference>
<dbReference type="KEGG" id="wdi:H9L19_04665"/>
<organism evidence="3 4">
    <name type="scientific">Weissella diestrammenae</name>
    <dbReference type="NCBI Taxonomy" id="1162633"/>
    <lineage>
        <taxon>Bacteria</taxon>
        <taxon>Bacillati</taxon>
        <taxon>Bacillota</taxon>
        <taxon>Bacilli</taxon>
        <taxon>Lactobacillales</taxon>
        <taxon>Lactobacillaceae</taxon>
        <taxon>Weissella</taxon>
    </lineage>
</organism>
<dbReference type="GO" id="GO:0015833">
    <property type="term" value="P:peptide transport"/>
    <property type="evidence" value="ECO:0007669"/>
    <property type="project" value="TreeGrafter"/>
</dbReference>
<protein>
    <submittedName>
        <fullName evidence="3">Oligopeptide ABC transporter substrate-binding protein</fullName>
    </submittedName>
</protein>
<evidence type="ECO:0000259" key="2">
    <source>
        <dbReference type="Pfam" id="PF00496"/>
    </source>
</evidence>
<keyword evidence="1" id="KW-1133">Transmembrane helix</keyword>
<dbReference type="AlphaFoldDB" id="A0A7G9T3P1"/>
<dbReference type="Pfam" id="PF00496">
    <property type="entry name" value="SBP_bac_5"/>
    <property type="match status" value="1"/>
</dbReference>
<dbReference type="PIRSF" id="PIRSF002741">
    <property type="entry name" value="MppA"/>
    <property type="match status" value="1"/>
</dbReference>
<dbReference type="Gene3D" id="3.10.105.10">
    <property type="entry name" value="Dipeptide-binding Protein, Domain 3"/>
    <property type="match status" value="1"/>
</dbReference>
<dbReference type="InterPro" id="IPR000914">
    <property type="entry name" value="SBP_5_dom"/>
</dbReference>
<dbReference type="GO" id="GO:0043190">
    <property type="term" value="C:ATP-binding cassette (ABC) transporter complex"/>
    <property type="evidence" value="ECO:0007669"/>
    <property type="project" value="InterPro"/>
</dbReference>
<dbReference type="SUPFAM" id="SSF53850">
    <property type="entry name" value="Periplasmic binding protein-like II"/>
    <property type="match status" value="1"/>
</dbReference>
<dbReference type="Gene3D" id="3.40.190.10">
    <property type="entry name" value="Periplasmic binding protein-like II"/>
    <property type="match status" value="1"/>
</dbReference>
<dbReference type="InterPro" id="IPR030678">
    <property type="entry name" value="Peptide/Ni-bd"/>
</dbReference>
<feature type="domain" description="Solute-binding protein family 5" evidence="2">
    <location>
        <begin position="115"/>
        <end position="499"/>
    </location>
</feature>
<dbReference type="InterPro" id="IPR039424">
    <property type="entry name" value="SBP_5"/>
</dbReference>
<proteinExistence type="predicted"/>
<dbReference type="RefSeq" id="WP_187528551.1">
    <property type="nucleotide sequence ID" value="NZ_CP060724.1"/>
</dbReference>
<dbReference type="GO" id="GO:0042597">
    <property type="term" value="C:periplasmic space"/>
    <property type="evidence" value="ECO:0007669"/>
    <property type="project" value="UniProtKB-ARBA"/>
</dbReference>
<dbReference type="PANTHER" id="PTHR30290">
    <property type="entry name" value="PERIPLASMIC BINDING COMPONENT OF ABC TRANSPORTER"/>
    <property type="match status" value="1"/>
</dbReference>
<accession>A0A7G9T3P1</accession>
<evidence type="ECO:0000313" key="3">
    <source>
        <dbReference type="EMBL" id="QNN74716.1"/>
    </source>
</evidence>
<dbReference type="GO" id="GO:1904680">
    <property type="term" value="F:peptide transmembrane transporter activity"/>
    <property type="evidence" value="ECO:0007669"/>
    <property type="project" value="TreeGrafter"/>
</dbReference>
<sequence length="595" mass="65369">MSKAVKWLIGIVLVAIVAVGSFFVFGNQGAKKDNAKIGKFSVAYNNPKGAIKGGDLKVAEVSATPFQGSFLAPLQDDNLTQEIFKPTGNSALFYTDKNFKIIDGGPANIKFDRTNKTATIKLQDKLTWSDGQPVTAKDVELTYELIANNAYGSDRWSSSLANIKGLSEYHAGKTDTISGITYPDGENGKTLKIAFKALTPGMTNSGNGYFLETATPYHQIKNIKPKDLAASAANTTKPLSFGPWTVKKVVAGQSVLFAPNPHYYGKAPQLKSISTEILAPTKAVAAAKAHKFDVIDQATADLYPTLKNVSGYALTGNQDLYISLKYFNLGHYDEANSVNVQDRDTPLQDKKVRQALAYALNIDEIDNTVLNGVKSRATTLIPALFSTWHDKTAKGFPNDIKKAKALLDEAGWQVDKKTGYRTKDGKELSLVYLSRSGQSTSEAIAQNNIQQWKKVGVKVTLYHDRLQDFNTWAKLVQSNDKEWDITDAAWGLSSEPSQQDLFSKEAAFNYGHFTSDELTAALNAIDSQKALDTAYRKKAFNQYQELMNQEAYVIPDSYAYKYTPVNKRVVGWSDANGDNELWNKLGVSSDTLATK</sequence>
<gene>
    <name evidence="3" type="ORF">H9L19_04665</name>
</gene>
<name>A0A7G9T3P1_9LACO</name>
<keyword evidence="4" id="KW-1185">Reference proteome</keyword>